<gene>
    <name evidence="2" type="ORF">NP233_g11638</name>
</gene>
<evidence type="ECO:0000256" key="1">
    <source>
        <dbReference type="SAM" id="MobiDB-lite"/>
    </source>
</evidence>
<evidence type="ECO:0000313" key="3">
    <source>
        <dbReference type="Proteomes" id="UP001213000"/>
    </source>
</evidence>
<proteinExistence type="predicted"/>
<comment type="caution">
    <text evidence="2">The sequence shown here is derived from an EMBL/GenBank/DDBJ whole genome shotgun (WGS) entry which is preliminary data.</text>
</comment>
<dbReference type="Proteomes" id="UP001213000">
    <property type="component" value="Unassembled WGS sequence"/>
</dbReference>
<dbReference type="EMBL" id="JANIEX010001445">
    <property type="protein sequence ID" value="KAJ3557843.1"/>
    <property type="molecule type" value="Genomic_DNA"/>
</dbReference>
<sequence>MDQDEKRALTVRLPKSLWRCIASFLTLSDFEFSKLYALNRAFLEHYLKHKYHTTSLEYDERLGVFISPPGHGRALSLPIFASALKTLKLDLSENVAMTNVFTDFLGLVMARLCRKRRPPVIFEKIPERLTLMKNLSTIEYTITSRNVDPILDFNKLFPLVLSNAFRASPKFPDTPFPHPQYGHPTETRTFRDELP</sequence>
<dbReference type="AlphaFoldDB" id="A0AAD5VLT2"/>
<reference evidence="2" key="1">
    <citation type="submission" date="2022-07" db="EMBL/GenBank/DDBJ databases">
        <title>Genome Sequence of Leucocoprinus birnbaumii.</title>
        <authorList>
            <person name="Buettner E."/>
        </authorList>
    </citation>
    <scope>NUCLEOTIDE SEQUENCE</scope>
    <source>
        <strain evidence="2">VT141</strain>
    </source>
</reference>
<protein>
    <submittedName>
        <fullName evidence="2">Uncharacterized protein</fullName>
    </submittedName>
</protein>
<feature type="region of interest" description="Disordered" evidence="1">
    <location>
        <begin position="172"/>
        <end position="195"/>
    </location>
</feature>
<feature type="compositionally biased region" description="Basic and acidic residues" evidence="1">
    <location>
        <begin position="185"/>
        <end position="195"/>
    </location>
</feature>
<accession>A0AAD5VLT2</accession>
<keyword evidence="3" id="KW-1185">Reference proteome</keyword>
<name>A0AAD5VLT2_9AGAR</name>
<organism evidence="2 3">
    <name type="scientific">Leucocoprinus birnbaumii</name>
    <dbReference type="NCBI Taxonomy" id="56174"/>
    <lineage>
        <taxon>Eukaryota</taxon>
        <taxon>Fungi</taxon>
        <taxon>Dikarya</taxon>
        <taxon>Basidiomycota</taxon>
        <taxon>Agaricomycotina</taxon>
        <taxon>Agaricomycetes</taxon>
        <taxon>Agaricomycetidae</taxon>
        <taxon>Agaricales</taxon>
        <taxon>Agaricineae</taxon>
        <taxon>Agaricaceae</taxon>
        <taxon>Leucocoprinus</taxon>
    </lineage>
</organism>
<evidence type="ECO:0000313" key="2">
    <source>
        <dbReference type="EMBL" id="KAJ3557843.1"/>
    </source>
</evidence>